<keyword evidence="1" id="KW-0808">Transferase</keyword>
<dbReference type="eggNOG" id="COG2227">
    <property type="taxonomic scope" value="Bacteria"/>
</dbReference>
<dbReference type="RefSeq" id="WP_008955593.1">
    <property type="nucleotide sequence ID" value="NZ_ACIS01000012.1"/>
</dbReference>
<dbReference type="GO" id="GO:0008168">
    <property type="term" value="F:methyltransferase activity"/>
    <property type="evidence" value="ECO:0007669"/>
    <property type="project" value="UniProtKB-KW"/>
</dbReference>
<keyword evidence="2" id="KW-1185">Reference proteome</keyword>
<dbReference type="EMBL" id="ACIS01000012">
    <property type="protein sequence ID" value="EEG06991.1"/>
    <property type="molecule type" value="Genomic_DNA"/>
</dbReference>
<evidence type="ECO:0000313" key="2">
    <source>
        <dbReference type="Proteomes" id="UP000003165"/>
    </source>
</evidence>
<comment type="caution">
    <text evidence="1">The sequence shown here is derived from an EMBL/GenBank/DDBJ whole genome shotgun (WGS) entry which is preliminary data.</text>
</comment>
<dbReference type="PANTHER" id="PTHR43861:SF6">
    <property type="entry name" value="METHYLTRANSFERASE TYPE 11"/>
    <property type="match status" value="1"/>
</dbReference>
<keyword evidence="1" id="KW-0489">Methyltransferase</keyword>
<dbReference type="Gene3D" id="3.40.50.150">
    <property type="entry name" value="Vaccinia Virus protein VP39"/>
    <property type="match status" value="1"/>
</dbReference>
<dbReference type="Proteomes" id="UP000003165">
    <property type="component" value="Unassembled WGS sequence"/>
</dbReference>
<dbReference type="SUPFAM" id="SSF53335">
    <property type="entry name" value="S-adenosyl-L-methionine-dependent methyltransferases"/>
    <property type="match status" value="1"/>
</dbReference>
<protein>
    <submittedName>
        <fullName evidence="1">Methyltransferase type 12</fullName>
    </submittedName>
</protein>
<proteinExistence type="predicted"/>
<organism evidence="1 2">
    <name type="scientific">Pseudogulbenkiania ferrooxidans 2002</name>
    <dbReference type="NCBI Taxonomy" id="279714"/>
    <lineage>
        <taxon>Bacteria</taxon>
        <taxon>Pseudomonadati</taxon>
        <taxon>Pseudomonadota</taxon>
        <taxon>Betaproteobacteria</taxon>
        <taxon>Neisseriales</taxon>
        <taxon>Chromobacteriaceae</taxon>
        <taxon>Pseudogulbenkiania</taxon>
    </lineage>
</organism>
<reference evidence="1 2" key="1">
    <citation type="submission" date="2009-02" db="EMBL/GenBank/DDBJ databases">
        <title>Sequencing of the draft genome and assembly of Lutiella nitroferrum 2002.</title>
        <authorList>
            <consortium name="US DOE Joint Genome Institute (JGI-PGF)"/>
            <person name="Lucas S."/>
            <person name="Copeland A."/>
            <person name="Lapidus A."/>
            <person name="Glavina del Rio T."/>
            <person name="Tice H."/>
            <person name="Bruce D."/>
            <person name="Goodwin L."/>
            <person name="Pitluck S."/>
            <person name="Larimer F."/>
            <person name="Land M.L."/>
            <person name="Hauser L."/>
            <person name="Coates J.D."/>
        </authorList>
    </citation>
    <scope>NUCLEOTIDE SEQUENCE [LARGE SCALE GENOMIC DNA]</scope>
    <source>
        <strain evidence="1 2">2002</strain>
    </source>
</reference>
<dbReference type="PANTHER" id="PTHR43861">
    <property type="entry name" value="TRANS-ACONITATE 2-METHYLTRANSFERASE-RELATED"/>
    <property type="match status" value="1"/>
</dbReference>
<dbReference type="GO" id="GO:0032259">
    <property type="term" value="P:methylation"/>
    <property type="evidence" value="ECO:0007669"/>
    <property type="project" value="UniProtKB-KW"/>
</dbReference>
<sequence length="338" mass="37399">MLDKNTFDAALRPGVRASLAGANQALRRAEAETFGRLLDERGDFLPGASFRRDCPQCGTAHERAAELLRAQGMQLVRCPECRLVYSREVIDRDFERQRYQDSSASQANLELKHDPFYAALERDKAAYVAGRLSELAGPGRLLDIGSSSGALLRAAEEAGWQSFGMEINPAAVQACQAAGLAAVCGEYPCALPAEWGPFDAIALLDVLEHVADPLAFLDRVSQDLKPDGWLVVQVPNFSSLLLTIEGVRNNNICHGHWSYFEPATLPALLVRAGFEMRWFETYISELDRVLAYPDEQVAAAWEQLTGQTLAEPRDLQVEQLHTRMLGYKLFGLFQKVAT</sequence>
<dbReference type="InterPro" id="IPR029063">
    <property type="entry name" value="SAM-dependent_MTases_sf"/>
</dbReference>
<name>B9Z888_9NEIS</name>
<accession>B9Z888</accession>
<dbReference type="Pfam" id="PF13489">
    <property type="entry name" value="Methyltransf_23"/>
    <property type="match status" value="1"/>
</dbReference>
<evidence type="ECO:0000313" key="1">
    <source>
        <dbReference type="EMBL" id="EEG06991.1"/>
    </source>
</evidence>
<dbReference type="CDD" id="cd02440">
    <property type="entry name" value="AdoMet_MTases"/>
    <property type="match status" value="1"/>
</dbReference>
<dbReference type="AlphaFoldDB" id="B9Z888"/>
<gene>
    <name evidence="1" type="ORF">FuraDRAFT_3574</name>
</gene>